<accession>A0A2N5TL78</accession>
<comment type="caution">
    <text evidence="1">The sequence shown here is derived from an EMBL/GenBank/DDBJ whole genome shotgun (WGS) entry which is preliminary data.</text>
</comment>
<reference evidence="1 2" key="1">
    <citation type="submission" date="2017-11" db="EMBL/GenBank/DDBJ databases">
        <title>De novo assembly and phasing of dikaryotic genomes from two isolates of Puccinia coronata f. sp. avenae, the causal agent of oat crown rust.</title>
        <authorList>
            <person name="Miller M.E."/>
            <person name="Zhang Y."/>
            <person name="Omidvar V."/>
            <person name="Sperschneider J."/>
            <person name="Schwessinger B."/>
            <person name="Raley C."/>
            <person name="Palmer J.M."/>
            <person name="Garnica D."/>
            <person name="Upadhyaya N."/>
            <person name="Rathjen J."/>
            <person name="Taylor J.M."/>
            <person name="Park R.F."/>
            <person name="Dodds P.N."/>
            <person name="Hirsch C.D."/>
            <person name="Kianian S.F."/>
            <person name="Figueroa M."/>
        </authorList>
    </citation>
    <scope>NUCLEOTIDE SEQUENCE [LARGE SCALE GENOMIC DNA]</scope>
    <source>
        <strain evidence="1">12NC29</strain>
    </source>
</reference>
<evidence type="ECO:0000313" key="1">
    <source>
        <dbReference type="EMBL" id="PLW26252.1"/>
    </source>
</evidence>
<protein>
    <submittedName>
        <fullName evidence="1">Uncharacterized protein</fullName>
    </submittedName>
</protein>
<evidence type="ECO:0000313" key="2">
    <source>
        <dbReference type="Proteomes" id="UP000235388"/>
    </source>
</evidence>
<keyword evidence="2" id="KW-1185">Reference proteome</keyword>
<gene>
    <name evidence="1" type="ORF">PCANC_26629</name>
</gene>
<dbReference type="AlphaFoldDB" id="A0A2N5TL78"/>
<organism evidence="1 2">
    <name type="scientific">Puccinia coronata f. sp. avenae</name>
    <dbReference type="NCBI Taxonomy" id="200324"/>
    <lineage>
        <taxon>Eukaryota</taxon>
        <taxon>Fungi</taxon>
        <taxon>Dikarya</taxon>
        <taxon>Basidiomycota</taxon>
        <taxon>Pucciniomycotina</taxon>
        <taxon>Pucciniomycetes</taxon>
        <taxon>Pucciniales</taxon>
        <taxon>Pucciniaceae</taxon>
        <taxon>Puccinia</taxon>
    </lineage>
</organism>
<dbReference type="EMBL" id="PGCJ01000555">
    <property type="protein sequence ID" value="PLW26252.1"/>
    <property type="molecule type" value="Genomic_DNA"/>
</dbReference>
<name>A0A2N5TL78_9BASI</name>
<proteinExistence type="predicted"/>
<sequence>MAKPHIDPAIFFSDHISTENNKPPRIKDDLGHHPTCMGSFLLLTDAVHRSLNDAVHRSLNNVLHRSLNDVLHRSLNDVLHRSEGGSSPLTDAVHWSEAGSCELSSD</sequence>
<dbReference type="Proteomes" id="UP000235388">
    <property type="component" value="Unassembled WGS sequence"/>
</dbReference>